<evidence type="ECO:0000313" key="3">
    <source>
        <dbReference type="Proteomes" id="UP000008021"/>
    </source>
</evidence>
<feature type="region of interest" description="Disordered" evidence="1">
    <location>
        <begin position="25"/>
        <end position="73"/>
    </location>
</feature>
<organism evidence="2">
    <name type="scientific">Oryza meridionalis</name>
    <dbReference type="NCBI Taxonomy" id="40149"/>
    <lineage>
        <taxon>Eukaryota</taxon>
        <taxon>Viridiplantae</taxon>
        <taxon>Streptophyta</taxon>
        <taxon>Embryophyta</taxon>
        <taxon>Tracheophyta</taxon>
        <taxon>Spermatophyta</taxon>
        <taxon>Magnoliopsida</taxon>
        <taxon>Liliopsida</taxon>
        <taxon>Poales</taxon>
        <taxon>Poaceae</taxon>
        <taxon>BOP clade</taxon>
        <taxon>Oryzoideae</taxon>
        <taxon>Oryzeae</taxon>
        <taxon>Oryzinae</taxon>
        <taxon>Oryza</taxon>
    </lineage>
</organism>
<evidence type="ECO:0000256" key="1">
    <source>
        <dbReference type="SAM" id="MobiDB-lite"/>
    </source>
</evidence>
<name>A0A0E0F4V6_9ORYZ</name>
<dbReference type="HOGENOM" id="CLU_971066_0_0_1"/>
<feature type="compositionally biased region" description="Basic and acidic residues" evidence="1">
    <location>
        <begin position="105"/>
        <end position="123"/>
    </location>
</feature>
<keyword evidence="3" id="KW-1185">Reference proteome</keyword>
<accession>A0A0E0F4V6</accession>
<dbReference type="STRING" id="40149.A0A0E0F4V6"/>
<evidence type="ECO:0000313" key="2">
    <source>
        <dbReference type="EnsemblPlants" id="OMERI11G08900.1"/>
    </source>
</evidence>
<dbReference type="EnsemblPlants" id="OMERI11G08900.1">
    <property type="protein sequence ID" value="OMERI11G08900.1"/>
    <property type="gene ID" value="OMERI11G08900"/>
</dbReference>
<sequence length="287" mass="31963">MPPHAPASPRRHVLLPRAAAVDGEWWRSASSSSTPPGRDRAAAAAVLPDMDRAAPSPSAASPASPRRAPSRPPPFTAGVLLLLRRRIDGVPRCSLPAALAASSLRVREQSERKERETEKEKGKERGISLTQLWRVHFLKLRAILSDYDRDGQVKLGTYLARLQKLARRSHLKLGTATDMEMGMIQAKFPRQWAKKKKKKQTKSCVQKLMQNSSLTELMVSAENLGRIEIHELALPKLKDLDVVGHGNDFHVGIHGRLVRGIKGEDEKPFKILHVKSRENNKNEDSMS</sequence>
<feature type="compositionally biased region" description="Low complexity" evidence="1">
    <location>
        <begin position="53"/>
        <end position="67"/>
    </location>
</feature>
<protein>
    <submittedName>
        <fullName evidence="2">Uncharacterized protein</fullName>
    </submittedName>
</protein>
<reference evidence="2" key="2">
    <citation type="submission" date="2018-05" db="EMBL/GenBank/DDBJ databases">
        <title>OmerRS3 (Oryza meridionalis Reference Sequence Version 3).</title>
        <authorList>
            <person name="Zhang J."/>
            <person name="Kudrna D."/>
            <person name="Lee S."/>
            <person name="Talag J."/>
            <person name="Welchert J."/>
            <person name="Wing R.A."/>
        </authorList>
    </citation>
    <scope>NUCLEOTIDE SEQUENCE [LARGE SCALE GENOMIC DNA]</scope>
    <source>
        <strain evidence="2">cv. OR44</strain>
    </source>
</reference>
<dbReference type="Gramene" id="OMERI11G08900.1">
    <property type="protein sequence ID" value="OMERI11G08900.1"/>
    <property type="gene ID" value="OMERI11G08900"/>
</dbReference>
<proteinExistence type="predicted"/>
<feature type="region of interest" description="Disordered" evidence="1">
    <location>
        <begin position="104"/>
        <end position="123"/>
    </location>
</feature>
<dbReference type="Proteomes" id="UP000008021">
    <property type="component" value="Chromosome 11"/>
</dbReference>
<reference evidence="2" key="1">
    <citation type="submission" date="2015-04" db="UniProtKB">
        <authorList>
            <consortium name="EnsemblPlants"/>
        </authorList>
    </citation>
    <scope>IDENTIFICATION</scope>
</reference>
<dbReference type="AlphaFoldDB" id="A0A0E0F4V6"/>